<feature type="transmembrane region" description="Helical" evidence="1">
    <location>
        <begin position="53"/>
        <end position="78"/>
    </location>
</feature>
<dbReference type="GO" id="GO:0016020">
    <property type="term" value="C:membrane"/>
    <property type="evidence" value="ECO:0007669"/>
    <property type="project" value="InterPro"/>
</dbReference>
<dbReference type="Gene3D" id="1.20.1300.10">
    <property type="entry name" value="Fumarate reductase/succinate dehydrogenase, transmembrane subunit"/>
    <property type="match status" value="1"/>
</dbReference>
<gene>
    <name evidence="2" type="ORF">EZS27_012395</name>
</gene>
<accession>A0A5J4S0K6</accession>
<feature type="transmembrane region" description="Helical" evidence="1">
    <location>
        <begin position="161"/>
        <end position="182"/>
    </location>
</feature>
<feature type="transmembrane region" description="Helical" evidence="1">
    <location>
        <begin position="202"/>
        <end position="220"/>
    </location>
</feature>
<name>A0A5J4S0K6_9ZZZZ</name>
<reference evidence="2" key="1">
    <citation type="submission" date="2019-03" db="EMBL/GenBank/DDBJ databases">
        <title>Single cell metagenomics reveals metabolic interactions within the superorganism composed of flagellate Streblomastix strix and complex community of Bacteroidetes bacteria on its surface.</title>
        <authorList>
            <person name="Treitli S.C."/>
            <person name="Kolisko M."/>
            <person name="Husnik F."/>
            <person name="Keeling P."/>
            <person name="Hampl V."/>
        </authorList>
    </citation>
    <scope>NUCLEOTIDE SEQUENCE</scope>
    <source>
        <strain evidence="2">STM</strain>
    </source>
</reference>
<comment type="caution">
    <text evidence="2">The sequence shown here is derived from an EMBL/GenBank/DDBJ whole genome shotgun (WGS) entry which is preliminary data.</text>
</comment>
<dbReference type="CDD" id="cd03498">
    <property type="entry name" value="SQR_TypeB_2_TM"/>
    <property type="match status" value="1"/>
</dbReference>
<dbReference type="NCBIfam" id="TIGR02046">
    <property type="entry name" value="sdhC_b558_fam"/>
    <property type="match status" value="1"/>
</dbReference>
<keyword evidence="1" id="KW-0472">Membrane</keyword>
<feature type="transmembrane region" description="Helical" evidence="1">
    <location>
        <begin position="105"/>
        <end position="125"/>
    </location>
</feature>
<dbReference type="AlphaFoldDB" id="A0A5J4S0K6"/>
<organism evidence="2">
    <name type="scientific">termite gut metagenome</name>
    <dbReference type="NCBI Taxonomy" id="433724"/>
    <lineage>
        <taxon>unclassified sequences</taxon>
        <taxon>metagenomes</taxon>
        <taxon>organismal metagenomes</taxon>
    </lineage>
</organism>
<proteinExistence type="predicted"/>
<keyword evidence="1" id="KW-1133">Transmembrane helix</keyword>
<dbReference type="InterPro" id="IPR034804">
    <property type="entry name" value="SQR/QFR_C/D"/>
</dbReference>
<dbReference type="InterPro" id="IPR011138">
    <property type="entry name" value="Cytochrome_b-558"/>
</dbReference>
<dbReference type="SUPFAM" id="SSF81343">
    <property type="entry name" value="Fumarate reductase respiratory complex transmembrane subunits"/>
    <property type="match status" value="1"/>
</dbReference>
<dbReference type="EMBL" id="SNRY01000515">
    <property type="protein sequence ID" value="KAA6339687.1"/>
    <property type="molecule type" value="Genomic_DNA"/>
</dbReference>
<protein>
    <submittedName>
        <fullName evidence="2">Succinate dehydrogenase/fumarate reductase cytochrome b subunit</fullName>
    </submittedName>
</protein>
<sequence>MWLISSSVGRKVVMSVTGLALILFLTFHMVMNLVAIISADSYNAICAFLGTNWYALVGTMGLAALFVIHIFYALWLTLQNRRARGSERYAVTAKPKNVEWASQNMFVLGLIVILGLGLHLLNFWYNMQFAELREIHETEGLSPTDGAGFIGRTFSNPIYSALYLVWLAAIWLHLTHGFWSALQTLGQNNKIWFNRLKLISNIYSTLIILGFASVVVWYFAKSLLCGNACCSL</sequence>
<evidence type="ECO:0000256" key="1">
    <source>
        <dbReference type="SAM" id="Phobius"/>
    </source>
</evidence>
<evidence type="ECO:0000313" key="2">
    <source>
        <dbReference type="EMBL" id="KAA6339687.1"/>
    </source>
</evidence>
<keyword evidence="1" id="KW-0812">Transmembrane</keyword>
<feature type="transmembrane region" description="Helical" evidence="1">
    <location>
        <begin position="12"/>
        <end position="38"/>
    </location>
</feature>